<dbReference type="Pfam" id="PF01734">
    <property type="entry name" value="Patatin"/>
    <property type="match status" value="1"/>
</dbReference>
<keyword evidence="3" id="KW-0472">Membrane</keyword>
<feature type="domain" description="PNPLA" evidence="4">
    <location>
        <begin position="24"/>
        <end position="249"/>
    </location>
</feature>
<evidence type="ECO:0000256" key="2">
    <source>
        <dbReference type="SAM" id="MobiDB-lite"/>
    </source>
</evidence>
<dbReference type="Proteomes" id="UP000192277">
    <property type="component" value="Unassembled WGS sequence"/>
</dbReference>
<gene>
    <name evidence="5" type="ORF">A4D02_16610</name>
</gene>
<feature type="transmembrane region" description="Helical" evidence="3">
    <location>
        <begin position="310"/>
        <end position="329"/>
    </location>
</feature>
<dbReference type="EMBL" id="LWBO01000077">
    <property type="protein sequence ID" value="OQP40530.1"/>
    <property type="molecule type" value="Genomic_DNA"/>
</dbReference>
<feature type="region of interest" description="Disordered" evidence="2">
    <location>
        <begin position="454"/>
        <end position="476"/>
    </location>
</feature>
<reference evidence="5 6" key="1">
    <citation type="submission" date="2016-04" db="EMBL/GenBank/DDBJ databases">
        <authorList>
            <person name="Chen L."/>
            <person name="Zhuang W."/>
            <person name="Wang G."/>
        </authorList>
    </citation>
    <scope>NUCLEOTIDE SEQUENCE [LARGE SCALE GENOMIC DNA]</scope>
    <source>
        <strain evidence="6">GR20</strain>
    </source>
</reference>
<evidence type="ECO:0000313" key="5">
    <source>
        <dbReference type="EMBL" id="OQP40530.1"/>
    </source>
</evidence>
<comment type="caution">
    <text evidence="5">The sequence shown here is derived from an EMBL/GenBank/DDBJ whole genome shotgun (WGS) entry which is preliminary data.</text>
</comment>
<dbReference type="Gene3D" id="3.40.1090.10">
    <property type="entry name" value="Cytosolic phospholipase A2 catalytic domain"/>
    <property type="match status" value="2"/>
</dbReference>
<dbReference type="RefSeq" id="WP_014217559.1">
    <property type="nucleotide sequence ID" value="NZ_LWBO01000077.1"/>
</dbReference>
<keyword evidence="1" id="KW-0443">Lipid metabolism</keyword>
<keyword evidence="3" id="KW-1133">Transmembrane helix</keyword>
<organism evidence="5 6">
    <name type="scientific">Niastella koreensis</name>
    <dbReference type="NCBI Taxonomy" id="354356"/>
    <lineage>
        <taxon>Bacteria</taxon>
        <taxon>Pseudomonadati</taxon>
        <taxon>Bacteroidota</taxon>
        <taxon>Chitinophagia</taxon>
        <taxon>Chitinophagales</taxon>
        <taxon>Chitinophagaceae</taxon>
        <taxon>Niastella</taxon>
    </lineage>
</organism>
<evidence type="ECO:0000256" key="1">
    <source>
        <dbReference type="ARBA" id="ARBA00023098"/>
    </source>
</evidence>
<dbReference type="InterPro" id="IPR002641">
    <property type="entry name" value="PNPLA_dom"/>
</dbReference>
<keyword evidence="3" id="KW-0812">Transmembrane</keyword>
<accession>A0ABX3NNS8</accession>
<evidence type="ECO:0000259" key="4">
    <source>
        <dbReference type="Pfam" id="PF01734"/>
    </source>
</evidence>
<sequence>MDSQAPDINKTPQIPERPLEKIALSCSGGGYRAASFHLGAMSYLNRLPYNNKPLLENVKMISTVSGATFTGVVYALQKQQGKRFEEIYHFLLDQLKNLDLIKLGIQKLNPNGKWNNTHKRKNLINALAELYDEHFTGGATLSAFDTMNSHLEALAFNSTEFNNAINFRFRNRNTGIIGNKYNRVPADMSGEIKLADTIAASSCFPVGFEPIMWPGDFVHDKADMIKKNLATLKPAGLMDGGIYDNQGIDSILLYKKSDLPYFDLIIISDVTSPYMEGFKPAVPKPKTGWRTMTVKEFGQKIMQYNRRINWLLFALITLFALLPALKGYINHWLTGLSLGISLTLLALWSIKLWAFAAVRKTIRQKMEKLQAWIEKNKLDFYYKRLSLLKIEELSIHRVEPLVTDRLHSLLSLLLDVFLKVVRRLNYRLVYENEKWQYRRISNLIRELTEEDFTKPVKQPNKPTDNQAPEDINQPPLVKKTLSGPYNEVIGENIKKIAEEVSGFGTTLWFTEDEQLVDMLGKLLAAGQFTMCYNMLDYIETLLYIPGNGYDNLDDTMKNTLKEIHEKCLRDWTRFKQEPLFLLQEMEDQRKKTGTGVK</sequence>
<feature type="transmembrane region" description="Helical" evidence="3">
    <location>
        <begin position="335"/>
        <end position="358"/>
    </location>
</feature>
<protein>
    <recommendedName>
        <fullName evidence="4">PNPLA domain-containing protein</fullName>
    </recommendedName>
</protein>
<evidence type="ECO:0000256" key="3">
    <source>
        <dbReference type="SAM" id="Phobius"/>
    </source>
</evidence>
<evidence type="ECO:0000313" key="6">
    <source>
        <dbReference type="Proteomes" id="UP000192277"/>
    </source>
</evidence>
<keyword evidence="6" id="KW-1185">Reference proteome</keyword>
<dbReference type="InterPro" id="IPR016035">
    <property type="entry name" value="Acyl_Trfase/lysoPLipase"/>
</dbReference>
<dbReference type="SUPFAM" id="SSF52151">
    <property type="entry name" value="FabD/lysophospholipase-like"/>
    <property type="match status" value="1"/>
</dbReference>
<name>A0ABX3NNS8_9BACT</name>
<proteinExistence type="predicted"/>